<dbReference type="InterPro" id="IPR052895">
    <property type="entry name" value="HetReg/Transcr_Mod"/>
</dbReference>
<dbReference type="Proteomes" id="UP001286456">
    <property type="component" value="Unassembled WGS sequence"/>
</dbReference>
<evidence type="ECO:0000313" key="3">
    <source>
        <dbReference type="Proteomes" id="UP001286456"/>
    </source>
</evidence>
<evidence type="ECO:0000313" key="2">
    <source>
        <dbReference type="EMBL" id="KAK3332738.1"/>
    </source>
</evidence>
<dbReference type="AlphaFoldDB" id="A0AAE0IWS5"/>
<protein>
    <submittedName>
        <fullName evidence="2">Heterokaryon incompatibility protein-domain-containing protein</fullName>
    </submittedName>
</protein>
<gene>
    <name evidence="2" type="ORF">B0T19DRAFT_355615</name>
</gene>
<dbReference type="InterPro" id="IPR010730">
    <property type="entry name" value="HET"/>
</dbReference>
<comment type="caution">
    <text evidence="2">The sequence shown here is derived from an EMBL/GenBank/DDBJ whole genome shotgun (WGS) entry which is preliminary data.</text>
</comment>
<feature type="non-terminal residue" evidence="2">
    <location>
        <position position="355"/>
    </location>
</feature>
<keyword evidence="3" id="KW-1185">Reference proteome</keyword>
<name>A0AAE0IWS5_9PEZI</name>
<dbReference type="Pfam" id="PF06985">
    <property type="entry name" value="HET"/>
    <property type="match status" value="1"/>
</dbReference>
<evidence type="ECO:0000259" key="1">
    <source>
        <dbReference type="Pfam" id="PF06985"/>
    </source>
</evidence>
<proteinExistence type="predicted"/>
<dbReference type="EMBL" id="JAUEPO010000002">
    <property type="protein sequence ID" value="KAK3332738.1"/>
    <property type="molecule type" value="Genomic_DNA"/>
</dbReference>
<feature type="domain" description="Heterokaryon incompatibility" evidence="1">
    <location>
        <begin position="54"/>
        <end position="188"/>
    </location>
</feature>
<dbReference type="PANTHER" id="PTHR24148:SF73">
    <property type="entry name" value="HET DOMAIN PROTEIN (AFU_ORTHOLOGUE AFUA_8G01020)"/>
    <property type="match status" value="1"/>
</dbReference>
<dbReference type="PANTHER" id="PTHR24148">
    <property type="entry name" value="ANKYRIN REPEAT DOMAIN-CONTAINING PROTEIN 39 HOMOLOG-RELATED"/>
    <property type="match status" value="1"/>
</dbReference>
<reference evidence="2" key="1">
    <citation type="journal article" date="2023" name="Mol. Phylogenet. Evol.">
        <title>Genome-scale phylogeny and comparative genomics of the fungal order Sordariales.</title>
        <authorList>
            <person name="Hensen N."/>
            <person name="Bonometti L."/>
            <person name="Westerberg I."/>
            <person name="Brannstrom I.O."/>
            <person name="Guillou S."/>
            <person name="Cros-Aarteil S."/>
            <person name="Calhoun S."/>
            <person name="Haridas S."/>
            <person name="Kuo A."/>
            <person name="Mondo S."/>
            <person name="Pangilinan J."/>
            <person name="Riley R."/>
            <person name="LaButti K."/>
            <person name="Andreopoulos B."/>
            <person name="Lipzen A."/>
            <person name="Chen C."/>
            <person name="Yan M."/>
            <person name="Daum C."/>
            <person name="Ng V."/>
            <person name="Clum A."/>
            <person name="Steindorff A."/>
            <person name="Ohm R.A."/>
            <person name="Martin F."/>
            <person name="Silar P."/>
            <person name="Natvig D.O."/>
            <person name="Lalanne C."/>
            <person name="Gautier V."/>
            <person name="Ament-Velasquez S.L."/>
            <person name="Kruys A."/>
            <person name="Hutchinson M.I."/>
            <person name="Powell A.J."/>
            <person name="Barry K."/>
            <person name="Miller A.N."/>
            <person name="Grigoriev I.V."/>
            <person name="Debuchy R."/>
            <person name="Gladieux P."/>
            <person name="Hiltunen Thoren M."/>
            <person name="Johannesson H."/>
        </authorList>
    </citation>
    <scope>NUCLEOTIDE SEQUENCE</scope>
    <source>
        <strain evidence="2">SMH4131-1</strain>
    </source>
</reference>
<accession>A0AAE0IWS5</accession>
<organism evidence="2 3">
    <name type="scientific">Cercophora scortea</name>
    <dbReference type="NCBI Taxonomy" id="314031"/>
    <lineage>
        <taxon>Eukaryota</taxon>
        <taxon>Fungi</taxon>
        <taxon>Dikarya</taxon>
        <taxon>Ascomycota</taxon>
        <taxon>Pezizomycotina</taxon>
        <taxon>Sordariomycetes</taxon>
        <taxon>Sordariomycetidae</taxon>
        <taxon>Sordariales</taxon>
        <taxon>Lasiosphaeriaceae</taxon>
        <taxon>Cercophora</taxon>
    </lineage>
</organism>
<sequence>MDITSRSSIYSPLAHHDSFRLFCLAPSIDHAAPLQGILLDTTLSEFEADLISSYTALSYVWGDQSQTSSIAIDGKETVITASLASALRDIRDTSRVANIWADALCINQEDIPERNRQVALMGRIYSAATHTVIYLGALTPEAETVLHSVRRRGSAIMNQKAEHKEIVSMAKRSILSRPWFTRVWILQELVLSADPWIQLGDVRLRWIDFCAFLLSPGPVAPSGYGLEESDDEMDPKSSDPAIEMLKMMNKARSQHESRCLFDLLRARRGMGASDPRDVVYAHLGVASSADGWSRNVCIDYNQPLAHVYTSAARYILSLFPVGGRADGIDVLMDCLEDVDLDTERQGLPSWVPDWT</sequence>
<reference evidence="2" key="2">
    <citation type="submission" date="2023-06" db="EMBL/GenBank/DDBJ databases">
        <authorList>
            <consortium name="Lawrence Berkeley National Laboratory"/>
            <person name="Haridas S."/>
            <person name="Hensen N."/>
            <person name="Bonometti L."/>
            <person name="Westerberg I."/>
            <person name="Brannstrom I.O."/>
            <person name="Guillou S."/>
            <person name="Cros-Aarteil S."/>
            <person name="Calhoun S."/>
            <person name="Kuo A."/>
            <person name="Mondo S."/>
            <person name="Pangilinan J."/>
            <person name="Riley R."/>
            <person name="Labutti K."/>
            <person name="Andreopoulos B."/>
            <person name="Lipzen A."/>
            <person name="Chen C."/>
            <person name="Yanf M."/>
            <person name="Daum C."/>
            <person name="Ng V."/>
            <person name="Clum A."/>
            <person name="Steindorff A."/>
            <person name="Ohm R."/>
            <person name="Martin F."/>
            <person name="Silar P."/>
            <person name="Natvig D."/>
            <person name="Lalanne C."/>
            <person name="Gautier V."/>
            <person name="Ament-Velasquez S.L."/>
            <person name="Kruys A."/>
            <person name="Hutchinson M.I."/>
            <person name="Powell A.J."/>
            <person name="Barry K."/>
            <person name="Miller A.N."/>
            <person name="Grigoriev I.V."/>
            <person name="Debuchy R."/>
            <person name="Gladieux P."/>
            <person name="Thoren M.H."/>
            <person name="Johannesson H."/>
        </authorList>
    </citation>
    <scope>NUCLEOTIDE SEQUENCE</scope>
    <source>
        <strain evidence="2">SMH4131-1</strain>
    </source>
</reference>